<dbReference type="Proteomes" id="UP000037269">
    <property type="component" value="Unassembled WGS sequence"/>
</dbReference>
<dbReference type="EMBL" id="LGUG01000004">
    <property type="protein sequence ID" value="KON95881.1"/>
    <property type="molecule type" value="Genomic_DNA"/>
</dbReference>
<dbReference type="STRING" id="47500.AF333_10705"/>
<evidence type="ECO:0008006" key="3">
    <source>
        <dbReference type="Google" id="ProtNLM"/>
    </source>
</evidence>
<proteinExistence type="predicted"/>
<gene>
    <name evidence="1" type="ORF">AF333_10705</name>
</gene>
<sequence>MDLQKKVTSKKGAPLTKRKGIKRLLPVRKMTSLIKVVRPNATTVIGTDESWFNAIEIPRESFWVPTNTARWVWGANDPFGAAAVISRRFRIRRVRDVISATLFFAVDNYGVVLINGRPVINDIKQNTPRFFTNGRTIDISDFLRSGINDIVIVGFNFGGPGTGFDLPRSTANPAGILARLTIET</sequence>
<keyword evidence="2" id="KW-1185">Reference proteome</keyword>
<evidence type="ECO:0000313" key="2">
    <source>
        <dbReference type="Proteomes" id="UP000037269"/>
    </source>
</evidence>
<evidence type="ECO:0000313" key="1">
    <source>
        <dbReference type="EMBL" id="KON95881.1"/>
    </source>
</evidence>
<protein>
    <recommendedName>
        <fullName evidence="3">Glycosyl hydrolases family 2, sugar binding domain</fullName>
    </recommendedName>
</protein>
<reference evidence="1 2" key="1">
    <citation type="submission" date="2015-07" db="EMBL/GenBank/DDBJ databases">
        <title>Fjat-14205 dsm 2895.</title>
        <authorList>
            <person name="Liu B."/>
            <person name="Wang J."/>
            <person name="Zhu Y."/>
            <person name="Liu G."/>
            <person name="Chen Q."/>
            <person name="Chen Z."/>
            <person name="Lan J."/>
            <person name="Che J."/>
            <person name="Ge C."/>
            <person name="Shi H."/>
            <person name="Pan Z."/>
            <person name="Liu X."/>
        </authorList>
    </citation>
    <scope>NUCLEOTIDE SEQUENCE [LARGE SCALE GENOMIC DNA]</scope>
    <source>
        <strain evidence="1 2">DSM 2895</strain>
    </source>
</reference>
<dbReference type="AlphaFoldDB" id="A0A0M0H2E7"/>
<comment type="caution">
    <text evidence="1">The sequence shown here is derived from an EMBL/GenBank/DDBJ whole genome shotgun (WGS) entry which is preliminary data.</text>
</comment>
<accession>A0A0M0H2E7</accession>
<dbReference type="PATRIC" id="fig|47500.9.peg.3394"/>
<organism evidence="1 2">
    <name type="scientific">Aneurinibacillus migulanus</name>
    <name type="common">Bacillus migulanus</name>
    <dbReference type="NCBI Taxonomy" id="47500"/>
    <lineage>
        <taxon>Bacteria</taxon>
        <taxon>Bacillati</taxon>
        <taxon>Bacillota</taxon>
        <taxon>Bacilli</taxon>
        <taxon>Bacillales</taxon>
        <taxon>Paenibacillaceae</taxon>
        <taxon>Aneurinibacillus group</taxon>
        <taxon>Aneurinibacillus</taxon>
    </lineage>
</organism>
<dbReference type="Gene3D" id="2.60.120.260">
    <property type="entry name" value="Galactose-binding domain-like"/>
    <property type="match status" value="1"/>
</dbReference>
<name>A0A0M0H2E7_ANEMI</name>